<dbReference type="Proteomes" id="UP001154312">
    <property type="component" value="Unassembled WGS sequence"/>
</dbReference>
<name>A0A9X4JVH7_9FIRM</name>
<organism evidence="1 2">
    <name type="scientific">Pelotomaculum isophthalicicum JI</name>
    <dbReference type="NCBI Taxonomy" id="947010"/>
    <lineage>
        <taxon>Bacteria</taxon>
        <taxon>Bacillati</taxon>
        <taxon>Bacillota</taxon>
        <taxon>Clostridia</taxon>
        <taxon>Eubacteriales</taxon>
        <taxon>Desulfotomaculaceae</taxon>
        <taxon>Pelotomaculum</taxon>
    </lineage>
</organism>
<dbReference type="AlphaFoldDB" id="A0A9X4JVH7"/>
<keyword evidence="2" id="KW-1185">Reference proteome</keyword>
<reference evidence="1" key="1">
    <citation type="submission" date="2022-02" db="EMBL/GenBank/DDBJ databases">
        <authorList>
            <person name="Leng L."/>
        </authorList>
    </citation>
    <scope>NUCLEOTIDE SEQUENCE</scope>
    <source>
        <strain evidence="1">JI</strain>
    </source>
</reference>
<accession>A0A9X4JVH7</accession>
<evidence type="ECO:0000313" key="2">
    <source>
        <dbReference type="Proteomes" id="UP001154312"/>
    </source>
</evidence>
<sequence>MPTLYYPINDLGRGQTTESQEFNVLSEEDVDVVLVQYAYDSNGYLVPAHIDYKIGDILNHVDGIFKSQSTTITFPSVSAGTHRLKIRNTATDINGAYGNGYIYY</sequence>
<comment type="caution">
    <text evidence="1">The sequence shown here is derived from an EMBL/GenBank/DDBJ whole genome shotgun (WGS) entry which is preliminary data.</text>
</comment>
<protein>
    <submittedName>
        <fullName evidence="1">Uncharacterized protein</fullName>
    </submittedName>
</protein>
<dbReference type="RefSeq" id="WP_277443670.1">
    <property type="nucleotide sequence ID" value="NZ_JAKOAV010000013.1"/>
</dbReference>
<evidence type="ECO:0000313" key="1">
    <source>
        <dbReference type="EMBL" id="MDF9408351.1"/>
    </source>
</evidence>
<gene>
    <name evidence="1" type="ORF">L7E55_08270</name>
</gene>
<dbReference type="EMBL" id="JAKOAV010000013">
    <property type="protein sequence ID" value="MDF9408351.1"/>
    <property type="molecule type" value="Genomic_DNA"/>
</dbReference>
<proteinExistence type="predicted"/>